<dbReference type="Pfam" id="PF13612">
    <property type="entry name" value="DDE_Tnp_1_3"/>
    <property type="match status" value="1"/>
</dbReference>
<dbReference type="InterPro" id="IPR025668">
    <property type="entry name" value="Tnp_DDE_dom"/>
</dbReference>
<evidence type="ECO:0000313" key="3">
    <source>
        <dbReference type="Proteomes" id="UP000033591"/>
    </source>
</evidence>
<evidence type="ECO:0000313" key="2">
    <source>
        <dbReference type="EMBL" id="KJV78604.1"/>
    </source>
</evidence>
<comment type="caution">
    <text evidence="2">The sequence shown here is derived from an EMBL/GenBank/DDBJ whole genome shotgun (WGS) entry which is preliminary data.</text>
</comment>
<reference evidence="2 3" key="1">
    <citation type="submission" date="2015-01" db="EMBL/GenBank/DDBJ databases">
        <title>Genome Sequencing of Rickettsiales.</title>
        <authorList>
            <person name="Daugherty S.C."/>
            <person name="Su Q."/>
            <person name="Abolude K."/>
            <person name="Beier-Sexton M."/>
            <person name="Carlyon J.A."/>
            <person name="Carter R."/>
            <person name="Day N.P."/>
            <person name="Dumler S.J."/>
            <person name="Dyachenko V."/>
            <person name="Godinez A."/>
            <person name="Kurtti T.J."/>
            <person name="Lichay M."/>
            <person name="Mullins K.E."/>
            <person name="Ott S."/>
            <person name="Pappas-Brown V."/>
            <person name="Paris D.H."/>
            <person name="Patel P."/>
            <person name="Richards A.L."/>
            <person name="Sadzewicz L."/>
            <person name="Sears K."/>
            <person name="Seidman D."/>
            <person name="Sengamalay N."/>
            <person name="Stenos J."/>
            <person name="Tallon L.J."/>
            <person name="Vincent G."/>
            <person name="Fraser C.M."/>
            <person name="Munderloh U."/>
            <person name="Dunning-Hotopp J.C."/>
        </authorList>
    </citation>
    <scope>NUCLEOTIDE SEQUENCE [LARGE SCALE GENOMIC DNA]</scope>
    <source>
        <strain evidence="2 3">Ect</strain>
    </source>
</reference>
<dbReference type="EMBL" id="LAOC01000001">
    <property type="protein sequence ID" value="KJV78604.1"/>
    <property type="molecule type" value="Genomic_DNA"/>
</dbReference>
<evidence type="ECO:0000259" key="1">
    <source>
        <dbReference type="Pfam" id="PF13612"/>
    </source>
</evidence>
<accession>A0A0F3PHB7</accession>
<name>A0A0F3PHB7_RICRH</name>
<dbReference type="PATRIC" id="fig|1359199.3.peg.371"/>
<sequence>MIKNLFGKIFGDRDYISQKLFQQLLEQGVFIVTRVKKNMKNKLRSMLDKILLLKRSLIESIFSKIKLLSKFEHSRHRSVTNAFVHMVAALINYQMSDNKPSIT</sequence>
<dbReference type="AlphaFoldDB" id="A0A0F3PHB7"/>
<protein>
    <submittedName>
        <fullName evidence="2">Transposase DDE domain protein</fullName>
    </submittedName>
</protein>
<feature type="domain" description="Transposase DDE" evidence="1">
    <location>
        <begin position="1"/>
        <end position="79"/>
    </location>
</feature>
<organism evidence="2 3">
    <name type="scientific">Rickettsia rhipicephali str. Ect</name>
    <dbReference type="NCBI Taxonomy" id="1359199"/>
    <lineage>
        <taxon>Bacteria</taxon>
        <taxon>Pseudomonadati</taxon>
        <taxon>Pseudomonadota</taxon>
        <taxon>Alphaproteobacteria</taxon>
        <taxon>Rickettsiales</taxon>
        <taxon>Rickettsiaceae</taxon>
        <taxon>Rickettsieae</taxon>
        <taxon>Rickettsia</taxon>
        <taxon>spotted fever group</taxon>
    </lineage>
</organism>
<dbReference type="Proteomes" id="UP000033591">
    <property type="component" value="Unassembled WGS sequence"/>
</dbReference>
<gene>
    <name evidence="2" type="ORF">RMAECT_0377</name>
</gene>
<proteinExistence type="predicted"/>